<feature type="transmembrane region" description="Helical" evidence="10">
    <location>
        <begin position="296"/>
        <end position="314"/>
    </location>
</feature>
<feature type="transmembrane region" description="Helical" evidence="10">
    <location>
        <begin position="326"/>
        <end position="349"/>
    </location>
</feature>
<comment type="cofactor">
    <cofactor evidence="1">
        <name>Zn(2+)</name>
        <dbReference type="ChEBI" id="CHEBI:29105"/>
    </cofactor>
</comment>
<keyword evidence="9 10" id="KW-0472">Membrane</keyword>
<dbReference type="GO" id="GO:0006508">
    <property type="term" value="P:proteolysis"/>
    <property type="evidence" value="ECO:0007669"/>
    <property type="project" value="UniProtKB-KW"/>
</dbReference>
<accession>A0A844H1R6</accession>
<feature type="domain" description="Peptidase M50" evidence="11">
    <location>
        <begin position="267"/>
        <end position="430"/>
    </location>
</feature>
<feature type="transmembrane region" description="Helical" evidence="10">
    <location>
        <begin position="61"/>
        <end position="80"/>
    </location>
</feature>
<dbReference type="InterPro" id="IPR044838">
    <property type="entry name" value="EGY1-like"/>
</dbReference>
<dbReference type="PANTHER" id="PTHR31412:SF0">
    <property type="entry name" value="ZINC METALLOPROTEASE EGY1, CHLOROPLASTIC-RELATED"/>
    <property type="match status" value="1"/>
</dbReference>
<dbReference type="Proteomes" id="UP000437131">
    <property type="component" value="Unassembled WGS sequence"/>
</dbReference>
<feature type="transmembrane region" description="Helical" evidence="10">
    <location>
        <begin position="30"/>
        <end position="49"/>
    </location>
</feature>
<dbReference type="PANTHER" id="PTHR31412">
    <property type="entry name" value="ZINC METALLOPROTEASE EGY1"/>
    <property type="match status" value="1"/>
</dbReference>
<evidence type="ECO:0000256" key="3">
    <source>
        <dbReference type="ARBA" id="ARBA00007931"/>
    </source>
</evidence>
<dbReference type="GO" id="GO:0008233">
    <property type="term" value="F:peptidase activity"/>
    <property type="evidence" value="ECO:0007669"/>
    <property type="project" value="UniProtKB-KW"/>
</dbReference>
<evidence type="ECO:0000256" key="5">
    <source>
        <dbReference type="ARBA" id="ARBA00022692"/>
    </source>
</evidence>
<evidence type="ECO:0000256" key="10">
    <source>
        <dbReference type="SAM" id="Phobius"/>
    </source>
</evidence>
<evidence type="ECO:0000256" key="4">
    <source>
        <dbReference type="ARBA" id="ARBA00022670"/>
    </source>
</evidence>
<keyword evidence="5 10" id="KW-0812">Transmembrane</keyword>
<feature type="transmembrane region" description="Helical" evidence="10">
    <location>
        <begin position="225"/>
        <end position="245"/>
    </location>
</feature>
<keyword evidence="7" id="KW-0809">Transit peptide</keyword>
<protein>
    <submittedName>
        <fullName evidence="12">Site-2 protease family protein</fullName>
    </submittedName>
</protein>
<evidence type="ECO:0000256" key="9">
    <source>
        <dbReference type="ARBA" id="ARBA00023136"/>
    </source>
</evidence>
<name>A0A844H1R6_9CHRO</name>
<evidence type="ECO:0000313" key="13">
    <source>
        <dbReference type="Proteomes" id="UP000437131"/>
    </source>
</evidence>
<evidence type="ECO:0000259" key="11">
    <source>
        <dbReference type="Pfam" id="PF02163"/>
    </source>
</evidence>
<sequence>MELVILFLILSAIGYVAIKKSVGKLTKTPIWLLWLALMSPPFIWVGWYLANGNQSSMPRSLILIPLILSPLVYLWLIQIGRPKNHKTEQELSTPESSEDNNSTTPIILNTDENHQQALEKSTVKVKPINPEEEKALRDCFPWGVYYLQKVDYLPQGVLCLGKLMTAPEKAYTTIKANLEKVFHDRFLIIFQETLQGQPFFALIPNPNSQAEKEKQKEEEKLTRPLMALGLLLLTFVTTTIIGAEISGVTTTELETHPELVLQGLPYSLSLIAILGVHELSHYLFAVYYQIKTTLPYFIPIPFFLGTFGAFISIRSPMPNRKAVFDVAIAGPIGGFLVALPVLVWGLAYSDIVPLADDSSMLSFQALDPRFSLLLATISKLVLGSKLVAEKAIALHPAAVAGYIGIIVTALNLVPVGQLDGGHIVHAMFGQGKALVIGQITRLLMILLAFVRGEFLIWAIILMFMPIADQPALNDVTELDNGRDFLGLVAIALLVAILLPLPPTLAQWLNI</sequence>
<keyword evidence="8 10" id="KW-1133">Transmembrane helix</keyword>
<feature type="transmembrane region" description="Helical" evidence="10">
    <location>
        <begin position="484"/>
        <end position="505"/>
    </location>
</feature>
<gene>
    <name evidence="12" type="ORF">GGC33_15350</name>
</gene>
<proteinExistence type="inferred from homology"/>
<dbReference type="InterPro" id="IPR008915">
    <property type="entry name" value="Peptidase_M50"/>
</dbReference>
<dbReference type="RefSeq" id="WP_099435654.1">
    <property type="nucleotide sequence ID" value="NZ_WMIA01000024.1"/>
</dbReference>
<evidence type="ECO:0000256" key="1">
    <source>
        <dbReference type="ARBA" id="ARBA00001947"/>
    </source>
</evidence>
<organism evidence="12 13">
    <name type="scientific">Cyanobacterium aponinum 0216</name>
    <dbReference type="NCBI Taxonomy" id="2676140"/>
    <lineage>
        <taxon>Bacteria</taxon>
        <taxon>Bacillati</taxon>
        <taxon>Cyanobacteriota</taxon>
        <taxon>Cyanophyceae</taxon>
        <taxon>Oscillatoriophycideae</taxon>
        <taxon>Chroococcales</taxon>
        <taxon>Geminocystaceae</taxon>
        <taxon>Cyanobacterium</taxon>
    </lineage>
</organism>
<keyword evidence="6" id="KW-0378">Hydrolase</keyword>
<dbReference type="CDD" id="cd06160">
    <property type="entry name" value="S2P-M50_like_2"/>
    <property type="match status" value="1"/>
</dbReference>
<keyword evidence="4 12" id="KW-0645">Protease</keyword>
<comment type="caution">
    <text evidence="12">The sequence shown here is derived from an EMBL/GenBank/DDBJ whole genome shotgun (WGS) entry which is preliminary data.</text>
</comment>
<dbReference type="AlphaFoldDB" id="A0A844H1R6"/>
<evidence type="ECO:0000313" key="12">
    <source>
        <dbReference type="EMBL" id="MTF40295.1"/>
    </source>
</evidence>
<evidence type="ECO:0000256" key="6">
    <source>
        <dbReference type="ARBA" id="ARBA00022801"/>
    </source>
</evidence>
<comment type="similarity">
    <text evidence="3">Belongs to the peptidase M50B family.</text>
</comment>
<evidence type="ECO:0000256" key="7">
    <source>
        <dbReference type="ARBA" id="ARBA00022946"/>
    </source>
</evidence>
<evidence type="ECO:0000256" key="2">
    <source>
        <dbReference type="ARBA" id="ARBA00004141"/>
    </source>
</evidence>
<dbReference type="GO" id="GO:0016020">
    <property type="term" value="C:membrane"/>
    <property type="evidence" value="ECO:0007669"/>
    <property type="project" value="UniProtKB-SubCell"/>
</dbReference>
<evidence type="ECO:0000256" key="8">
    <source>
        <dbReference type="ARBA" id="ARBA00022989"/>
    </source>
</evidence>
<comment type="subcellular location">
    <subcellularLocation>
        <location evidence="2">Membrane</location>
        <topology evidence="2">Multi-pass membrane protein</topology>
    </subcellularLocation>
</comment>
<dbReference type="Pfam" id="PF02163">
    <property type="entry name" value="Peptidase_M50"/>
    <property type="match status" value="1"/>
</dbReference>
<reference evidence="12 13" key="1">
    <citation type="submission" date="2019-11" db="EMBL/GenBank/DDBJ databases">
        <title>Isolation of a new High Light Tolerant Cyanobacteria.</title>
        <authorList>
            <person name="Dobson Z."/>
            <person name="Vaughn N."/>
            <person name="Vaughn M."/>
            <person name="Fromme P."/>
            <person name="Mazor Y."/>
        </authorList>
    </citation>
    <scope>NUCLEOTIDE SEQUENCE [LARGE SCALE GENOMIC DNA]</scope>
    <source>
        <strain evidence="12 13">0216</strain>
    </source>
</reference>
<feature type="transmembrane region" description="Helical" evidence="10">
    <location>
        <begin position="442"/>
        <end position="464"/>
    </location>
</feature>
<dbReference type="EMBL" id="WMIA01000024">
    <property type="protein sequence ID" value="MTF40295.1"/>
    <property type="molecule type" value="Genomic_DNA"/>
</dbReference>